<feature type="compositionally biased region" description="Low complexity" evidence="1">
    <location>
        <begin position="689"/>
        <end position="698"/>
    </location>
</feature>
<dbReference type="AlphaFoldDB" id="A0A316UW65"/>
<dbReference type="GeneID" id="37030083"/>
<feature type="compositionally biased region" description="Polar residues" evidence="1">
    <location>
        <begin position="227"/>
        <end position="259"/>
    </location>
</feature>
<evidence type="ECO:0000256" key="1">
    <source>
        <dbReference type="SAM" id="MobiDB-lite"/>
    </source>
</evidence>
<feature type="compositionally biased region" description="Low complexity" evidence="1">
    <location>
        <begin position="589"/>
        <end position="604"/>
    </location>
</feature>
<feature type="compositionally biased region" description="Low complexity" evidence="1">
    <location>
        <begin position="355"/>
        <end position="366"/>
    </location>
</feature>
<feature type="compositionally biased region" description="Polar residues" evidence="1">
    <location>
        <begin position="428"/>
        <end position="452"/>
    </location>
</feature>
<gene>
    <name evidence="2" type="ORF">BDZ90DRAFT_260453</name>
</gene>
<feature type="compositionally biased region" description="Basic and acidic residues" evidence="1">
    <location>
        <begin position="767"/>
        <end position="782"/>
    </location>
</feature>
<feature type="compositionally biased region" description="Basic and acidic residues" evidence="1">
    <location>
        <begin position="335"/>
        <end position="354"/>
    </location>
</feature>
<feature type="compositionally biased region" description="Basic and acidic residues" evidence="1">
    <location>
        <begin position="563"/>
        <end position="573"/>
    </location>
</feature>
<evidence type="ECO:0000313" key="3">
    <source>
        <dbReference type="Proteomes" id="UP000245884"/>
    </source>
</evidence>
<protein>
    <submittedName>
        <fullName evidence="2">Uncharacterized protein</fullName>
    </submittedName>
</protein>
<feature type="region of interest" description="Disordered" evidence="1">
    <location>
        <begin position="200"/>
        <end position="264"/>
    </location>
</feature>
<feature type="compositionally biased region" description="Acidic residues" evidence="1">
    <location>
        <begin position="788"/>
        <end position="797"/>
    </location>
</feature>
<feature type="compositionally biased region" description="Low complexity" evidence="1">
    <location>
        <begin position="530"/>
        <end position="545"/>
    </location>
</feature>
<feature type="compositionally biased region" description="Polar residues" evidence="1">
    <location>
        <begin position="44"/>
        <end position="53"/>
    </location>
</feature>
<proteinExistence type="predicted"/>
<organism evidence="2 3">
    <name type="scientific">Jaminaea rosea</name>
    <dbReference type="NCBI Taxonomy" id="1569628"/>
    <lineage>
        <taxon>Eukaryota</taxon>
        <taxon>Fungi</taxon>
        <taxon>Dikarya</taxon>
        <taxon>Basidiomycota</taxon>
        <taxon>Ustilaginomycotina</taxon>
        <taxon>Exobasidiomycetes</taxon>
        <taxon>Microstromatales</taxon>
        <taxon>Microstromatales incertae sedis</taxon>
        <taxon>Jaminaea</taxon>
    </lineage>
</organism>
<sequence>MTASQATEQAADVKLNDLPTAVVAAPVAQDVNKGNGETKDEQSEPTSTNQQQTKADEVPQAMPDSAVPTAAPTTSEAVEGMLAPAISLDPPAATQHPEPTPLPQRKPSNILSQAKRRFSVALLPKPTISGHVDGEMHVSAASTSMTAAVDGVNNAETSDNKLETVVTPSTPPSGLPMHHRKPTSFANSLRHRLSQSFVLATHRPSREPRSQELDMPSDTPAPPPRVSTATESAMQSQPQNATTGTASQLAPATQPQQRLSHPAMGEKVDTIFSQVKKRIASATEAAAAVPLSARRMSRHGRVSSDMGAAILTEAGAMTPAQRLKQQQQQQQQEMTAEHTPHSLHRQLADTDERQQPQQQQPQQQQPMLKTLGHVIQPASACKAKPATAPEITATSSAGPATTSSQGRNMSNTERTSTTLPASKRRRQSIQVVRSLLSEQLSPASPPRRSTTMAPEGPRPGAGVAVNAPAASTPASIEQAAAKHVNVSKGSHLGFSSSAGASATRGDASDTALPSAISAATAVAPAPPPRTSSFSSPTATSFTPTTLRDTITEKLKSFLGRVRSARDEARRSERFAGSTGIAETRRGPQAANGHADSAPAAAAVEVAKEGSPAKIDQGNKTAEHQDQQKPGGAGPATNNEAVAEGQAEAHETQAEGQLPGDVSEGHSQQPPHDLPAGDITHGTVATSGHQSQTAPTATITPPPPLPSSTQVHVQPGSDSIPASGAPSSDEDAAPSDRATGGHGNVYGPRSSADVPCVPALPASAVEQNAEKGKDEGEKDDKSKGAAAGWDEEVQEENK</sequence>
<feature type="compositionally biased region" description="Low complexity" evidence="1">
    <location>
        <begin position="392"/>
        <end position="404"/>
    </location>
</feature>
<feature type="region of interest" description="Disordered" evidence="1">
    <location>
        <begin position="560"/>
        <end position="797"/>
    </location>
</feature>
<accession>A0A316UW65</accession>
<evidence type="ECO:0000313" key="2">
    <source>
        <dbReference type="EMBL" id="PWN27365.1"/>
    </source>
</evidence>
<dbReference type="EMBL" id="KZ819668">
    <property type="protein sequence ID" value="PWN27365.1"/>
    <property type="molecule type" value="Genomic_DNA"/>
</dbReference>
<dbReference type="Proteomes" id="UP000245884">
    <property type="component" value="Unassembled WGS sequence"/>
</dbReference>
<feature type="compositionally biased region" description="Polar residues" evidence="1">
    <location>
        <begin position="405"/>
        <end position="420"/>
    </location>
</feature>
<feature type="region of interest" description="Disordered" evidence="1">
    <location>
        <begin position="318"/>
        <end position="366"/>
    </location>
</feature>
<feature type="region of interest" description="Disordered" evidence="1">
    <location>
        <begin position="379"/>
        <end position="466"/>
    </location>
</feature>
<feature type="region of interest" description="Disordered" evidence="1">
    <location>
        <begin position="520"/>
        <end position="547"/>
    </location>
</feature>
<dbReference type="RefSeq" id="XP_025361977.1">
    <property type="nucleotide sequence ID" value="XM_025508260.1"/>
</dbReference>
<reference evidence="2 3" key="1">
    <citation type="journal article" date="2018" name="Mol. Biol. Evol.">
        <title>Broad Genomic Sampling Reveals a Smut Pathogenic Ancestry of the Fungal Clade Ustilaginomycotina.</title>
        <authorList>
            <person name="Kijpornyongpan T."/>
            <person name="Mondo S.J."/>
            <person name="Barry K."/>
            <person name="Sandor L."/>
            <person name="Lee J."/>
            <person name="Lipzen A."/>
            <person name="Pangilinan J."/>
            <person name="LaButti K."/>
            <person name="Hainaut M."/>
            <person name="Henrissat B."/>
            <person name="Grigoriev I.V."/>
            <person name="Spatafora J.W."/>
            <person name="Aime M.C."/>
        </authorList>
    </citation>
    <scope>NUCLEOTIDE SEQUENCE [LARGE SCALE GENOMIC DNA]</scope>
    <source>
        <strain evidence="2 3">MCA 5214</strain>
    </source>
</reference>
<feature type="region of interest" description="Disordered" evidence="1">
    <location>
        <begin position="26"/>
        <end position="115"/>
    </location>
</feature>
<keyword evidence="3" id="KW-1185">Reference proteome</keyword>
<feature type="region of interest" description="Disordered" evidence="1">
    <location>
        <begin position="150"/>
        <end position="182"/>
    </location>
</feature>
<name>A0A316UW65_9BASI</name>